<dbReference type="Proteomes" id="UP000031866">
    <property type="component" value="Chromosome"/>
</dbReference>
<dbReference type="STRING" id="1520.LF65_04125"/>
<dbReference type="PROSITE" id="PS50943">
    <property type="entry name" value="HTH_CROC1"/>
    <property type="match status" value="1"/>
</dbReference>
<keyword evidence="2" id="KW-0238">DNA-binding</keyword>
<feature type="domain" description="HTH cro/C1-type" evidence="1">
    <location>
        <begin position="38"/>
        <end position="85"/>
    </location>
</feature>
<dbReference type="EMBL" id="JABSXK010000001">
    <property type="protein sequence ID" value="NRV10568.1"/>
    <property type="molecule type" value="Genomic_DNA"/>
</dbReference>
<dbReference type="Proteomes" id="UP000821656">
    <property type="component" value="Unassembled WGS sequence"/>
</dbReference>
<dbReference type="Pfam" id="PF13560">
    <property type="entry name" value="HTH_31"/>
    <property type="match status" value="1"/>
</dbReference>
<proteinExistence type="predicted"/>
<evidence type="ECO:0000313" key="4">
    <source>
        <dbReference type="Proteomes" id="UP000031866"/>
    </source>
</evidence>
<protein>
    <submittedName>
        <fullName evidence="2">DNA-binding protein</fullName>
    </submittedName>
    <submittedName>
        <fullName evidence="3">Transcriptional regulator with XRE-family HTH domain</fullName>
    </submittedName>
</protein>
<dbReference type="InterPro" id="IPR041413">
    <property type="entry name" value="MLTR_LBD"/>
</dbReference>
<evidence type="ECO:0000259" key="1">
    <source>
        <dbReference type="PROSITE" id="PS50943"/>
    </source>
</evidence>
<organism evidence="2 4">
    <name type="scientific">Clostridium beijerinckii</name>
    <name type="common">Clostridium MP</name>
    <dbReference type="NCBI Taxonomy" id="1520"/>
    <lineage>
        <taxon>Bacteria</taxon>
        <taxon>Bacillati</taxon>
        <taxon>Bacillota</taxon>
        <taxon>Clostridia</taxon>
        <taxon>Eubacteriales</taxon>
        <taxon>Clostridiaceae</taxon>
        <taxon>Clostridium</taxon>
    </lineage>
</organism>
<accession>A0A0B5QQU9</accession>
<dbReference type="OrthoDB" id="5346389at2"/>
<evidence type="ECO:0000313" key="3">
    <source>
        <dbReference type="EMBL" id="NRV10568.1"/>
    </source>
</evidence>
<dbReference type="RefSeq" id="WP_041898570.1">
    <property type="nucleotide sequence ID" value="NZ_CP010086.2"/>
</dbReference>
<dbReference type="InterPro" id="IPR001387">
    <property type="entry name" value="Cro/C1-type_HTH"/>
</dbReference>
<dbReference type="GO" id="GO:0003677">
    <property type="term" value="F:DNA binding"/>
    <property type="evidence" value="ECO:0007669"/>
    <property type="project" value="UniProtKB-KW"/>
</dbReference>
<dbReference type="AlphaFoldDB" id="A0A0B5QQU9"/>
<gene>
    <name evidence="3" type="ORF">DFH45_003531</name>
    <name evidence="2" type="ORF">LF65_04125</name>
</gene>
<dbReference type="PANTHER" id="PTHR35010">
    <property type="entry name" value="BLL4672 PROTEIN-RELATED"/>
    <property type="match status" value="1"/>
</dbReference>
<dbReference type="SMART" id="SM00530">
    <property type="entry name" value="HTH_XRE"/>
    <property type="match status" value="1"/>
</dbReference>
<reference evidence="3" key="3">
    <citation type="submission" date="2020-05" db="EMBL/GenBank/DDBJ databases">
        <title>Genomic insights into acetone-butanol-ethanol (ABE) fermentation by sequencing solventogenic clostridia strains.</title>
        <authorList>
            <person name="Brown S."/>
        </authorList>
    </citation>
    <scope>NUCLEOTIDE SEQUENCE</scope>
    <source>
        <strain evidence="3">DJ126</strain>
    </source>
</reference>
<reference evidence="2" key="2">
    <citation type="submission" date="2016-02" db="EMBL/GenBank/DDBJ databases">
        <title>Genome sequence of Clostridium beijerinckii strain 59B.</title>
        <authorList>
            <person name="Little G.T."/>
            <person name="Minton N.P."/>
        </authorList>
    </citation>
    <scope>NUCLEOTIDE SEQUENCE</scope>
    <source>
        <strain evidence="2">NCIMB 14988</strain>
    </source>
</reference>
<dbReference type="SUPFAM" id="SSF47413">
    <property type="entry name" value="lambda repressor-like DNA-binding domains"/>
    <property type="match status" value="1"/>
</dbReference>
<dbReference type="InterPro" id="IPR010982">
    <property type="entry name" value="Lambda_DNA-bd_dom_sf"/>
</dbReference>
<dbReference type="Pfam" id="PF17765">
    <property type="entry name" value="MLTR_LBD"/>
    <property type="match status" value="1"/>
</dbReference>
<dbReference type="Gene3D" id="3.30.450.180">
    <property type="match status" value="1"/>
</dbReference>
<dbReference type="KEGG" id="cbei:LF65_04125"/>
<reference evidence="4" key="1">
    <citation type="submission" date="2014-12" db="EMBL/GenBank/DDBJ databases">
        <title>Genome sequence of Clostridium beijerinckii strain 59B.</title>
        <authorList>
            <person name="Little G.T."/>
            <person name="Minton N.P."/>
        </authorList>
    </citation>
    <scope>NUCLEOTIDE SEQUENCE [LARGE SCALE GENOMIC DNA]</scope>
    <source>
        <strain evidence="4">59B</strain>
    </source>
</reference>
<dbReference type="EMBL" id="CP010086">
    <property type="protein sequence ID" value="AJH00667.1"/>
    <property type="molecule type" value="Genomic_DNA"/>
</dbReference>
<dbReference type="Gene3D" id="1.10.260.40">
    <property type="entry name" value="lambda repressor-like DNA-binding domains"/>
    <property type="match status" value="1"/>
</dbReference>
<sequence length="277" mass="32787">MKEITLQQSLGEFLRAIRERLTPEQVGLPSHGRRRTPGLRREEVAQLANVGVSWYTSIEQGKDVHPSYQILESLATALRLSEDERRYLFLLSKSDEMEESKIYKEISTGLERTVFALEPNPAYIMDKYWDVLLWNRAAEFLFKFPSYSTSIDSKPNILHQFLFDPFKKEINSDWEERAKIMIARFRADCARYPQDARLNEMIEKFKQESEFFSKWWPRYEVKTVTDCHKLWNHPEIGDLEFEHVNLQVSNCPDFKLMIYTASPSTLEKLKQKIYLTK</sequence>
<evidence type="ECO:0000313" key="2">
    <source>
        <dbReference type="EMBL" id="AJH00667.1"/>
    </source>
</evidence>
<name>A0A0B5QQU9_CLOBE</name>
<dbReference type="CDD" id="cd00093">
    <property type="entry name" value="HTH_XRE"/>
    <property type="match status" value="1"/>
</dbReference>